<feature type="transmembrane region" description="Helical" evidence="6">
    <location>
        <begin position="46"/>
        <end position="64"/>
    </location>
</feature>
<dbReference type="EMBL" id="MHNZ01000018">
    <property type="protein sequence ID" value="OGZ56370.1"/>
    <property type="molecule type" value="Genomic_DNA"/>
</dbReference>
<evidence type="ECO:0000256" key="6">
    <source>
        <dbReference type="SAM" id="Phobius"/>
    </source>
</evidence>
<dbReference type="PANTHER" id="PTHR30250">
    <property type="entry name" value="PST FAMILY PREDICTED COLANIC ACID TRANSPORTER"/>
    <property type="match status" value="1"/>
</dbReference>
<evidence type="ECO:0000256" key="5">
    <source>
        <dbReference type="ARBA" id="ARBA00023136"/>
    </source>
</evidence>
<feature type="transmembrane region" description="Helical" evidence="6">
    <location>
        <begin position="294"/>
        <end position="313"/>
    </location>
</feature>
<name>A0A1G2H239_9BACT</name>
<evidence type="ECO:0000256" key="2">
    <source>
        <dbReference type="ARBA" id="ARBA00022475"/>
    </source>
</evidence>
<keyword evidence="2" id="KW-1003">Cell membrane</keyword>
<evidence type="ECO:0000256" key="1">
    <source>
        <dbReference type="ARBA" id="ARBA00004651"/>
    </source>
</evidence>
<evidence type="ECO:0000313" key="8">
    <source>
        <dbReference type="Proteomes" id="UP000177954"/>
    </source>
</evidence>
<feature type="transmembrane region" description="Helical" evidence="6">
    <location>
        <begin position="118"/>
        <end position="138"/>
    </location>
</feature>
<keyword evidence="4 6" id="KW-1133">Transmembrane helix</keyword>
<dbReference type="Pfam" id="PF01943">
    <property type="entry name" value="Polysacc_synt"/>
    <property type="match status" value="1"/>
</dbReference>
<feature type="transmembrane region" description="Helical" evidence="6">
    <location>
        <begin position="12"/>
        <end position="34"/>
    </location>
</feature>
<evidence type="ECO:0000313" key="7">
    <source>
        <dbReference type="EMBL" id="OGZ56370.1"/>
    </source>
</evidence>
<proteinExistence type="predicted"/>
<dbReference type="PANTHER" id="PTHR30250:SF11">
    <property type="entry name" value="O-ANTIGEN TRANSPORTER-RELATED"/>
    <property type="match status" value="1"/>
</dbReference>
<dbReference type="CDD" id="cd13128">
    <property type="entry name" value="MATE_Wzx_like"/>
    <property type="match status" value="1"/>
</dbReference>
<feature type="transmembrane region" description="Helical" evidence="6">
    <location>
        <begin position="333"/>
        <end position="354"/>
    </location>
</feature>
<dbReference type="InterPro" id="IPR050833">
    <property type="entry name" value="Poly_Biosynth_Transport"/>
</dbReference>
<feature type="transmembrane region" description="Helical" evidence="6">
    <location>
        <begin position="174"/>
        <end position="195"/>
    </location>
</feature>
<dbReference type="AlphaFoldDB" id="A0A1G2H239"/>
<reference evidence="7 8" key="1">
    <citation type="journal article" date="2016" name="Nat. Commun.">
        <title>Thousands of microbial genomes shed light on interconnected biogeochemical processes in an aquifer system.</title>
        <authorList>
            <person name="Anantharaman K."/>
            <person name="Brown C.T."/>
            <person name="Hug L.A."/>
            <person name="Sharon I."/>
            <person name="Castelle C.J."/>
            <person name="Probst A.J."/>
            <person name="Thomas B.C."/>
            <person name="Singh A."/>
            <person name="Wilkins M.J."/>
            <person name="Karaoz U."/>
            <person name="Brodie E.L."/>
            <person name="Williams K.H."/>
            <person name="Hubbard S.S."/>
            <person name="Banfield J.F."/>
        </authorList>
    </citation>
    <scope>NUCLEOTIDE SEQUENCE [LARGE SCALE GENOMIC DNA]</scope>
</reference>
<feature type="transmembrane region" description="Helical" evidence="6">
    <location>
        <begin position="85"/>
        <end position="106"/>
    </location>
</feature>
<evidence type="ECO:0000256" key="4">
    <source>
        <dbReference type="ARBA" id="ARBA00022989"/>
    </source>
</evidence>
<feature type="transmembrane region" description="Helical" evidence="6">
    <location>
        <begin position="150"/>
        <end position="168"/>
    </location>
</feature>
<dbReference type="Proteomes" id="UP000177954">
    <property type="component" value="Unassembled WGS sequence"/>
</dbReference>
<organism evidence="7 8">
    <name type="scientific">Candidatus Ryanbacteria bacterium RIFCSPLOWO2_02_FULL_47_14</name>
    <dbReference type="NCBI Taxonomy" id="1802129"/>
    <lineage>
        <taxon>Bacteria</taxon>
        <taxon>Candidatus Ryaniibacteriota</taxon>
    </lineage>
</organism>
<evidence type="ECO:0000256" key="3">
    <source>
        <dbReference type="ARBA" id="ARBA00022692"/>
    </source>
</evidence>
<feature type="transmembrane region" description="Helical" evidence="6">
    <location>
        <begin position="250"/>
        <end position="273"/>
    </location>
</feature>
<dbReference type="InterPro" id="IPR002797">
    <property type="entry name" value="Polysacc_synth"/>
</dbReference>
<feature type="transmembrane region" description="Helical" evidence="6">
    <location>
        <begin position="361"/>
        <end position="380"/>
    </location>
</feature>
<accession>A0A1G2H239</accession>
<protein>
    <submittedName>
        <fullName evidence="7">Uncharacterized protein</fullName>
    </submittedName>
</protein>
<feature type="transmembrane region" description="Helical" evidence="6">
    <location>
        <begin position="386"/>
        <end position="407"/>
    </location>
</feature>
<feature type="transmembrane region" description="Helical" evidence="6">
    <location>
        <begin position="219"/>
        <end position="238"/>
    </location>
</feature>
<comment type="subcellular location">
    <subcellularLocation>
        <location evidence="1">Cell membrane</location>
        <topology evidence="1">Multi-pass membrane protein</topology>
    </subcellularLocation>
</comment>
<sequence length="431" mass="48268">MLNIYSSKILKNFLSLSAGQALTKIISLISVPIIARQLGATNFGTYTLAFSFVLIFSGFSDLGIHQLTIREGSKNKEENNSLFSNALVIRLILAIFFFVIAIGTVYWLDYPNATKQLILILSILIVTNALVNTIVSVLHAQEKMSYSASLLFIQSILTPLTIIPLLYLDISLKNAFAALIIVNLVFTIVIERYFFRKITNFSYQLINLRIWHQILKDSWPYALMAASWVIYINNGSIVLSKITDISNVGIYNAGQVLIVSLFFIPGSLMMALYPAFSRSVVKSGKKELKKIAEMILKILLMVILPAAILIFLFSNSVVHVLYGSNFTDTAIVLRWLSLALVMHFINSPLGYIILSTEKIKKYVLFDILILVVNLSLGIYMSINYGLIGPAIAIFCSECLTFIIRLLFIKKNLHFGISIKSILNLRLLNQNG</sequence>
<dbReference type="STRING" id="1802129.A3J04_03625"/>
<keyword evidence="5 6" id="KW-0472">Membrane</keyword>
<gene>
    <name evidence="7" type="ORF">A3J04_03625</name>
</gene>
<dbReference type="GO" id="GO:0005886">
    <property type="term" value="C:plasma membrane"/>
    <property type="evidence" value="ECO:0007669"/>
    <property type="project" value="UniProtKB-SubCell"/>
</dbReference>
<keyword evidence="3 6" id="KW-0812">Transmembrane</keyword>
<comment type="caution">
    <text evidence="7">The sequence shown here is derived from an EMBL/GenBank/DDBJ whole genome shotgun (WGS) entry which is preliminary data.</text>
</comment>